<dbReference type="Pfam" id="PF05721">
    <property type="entry name" value="PhyH"/>
    <property type="match status" value="1"/>
</dbReference>
<dbReference type="GO" id="GO:0016706">
    <property type="term" value="F:2-oxoglutarate-dependent dioxygenase activity"/>
    <property type="evidence" value="ECO:0007669"/>
    <property type="project" value="UniProtKB-ARBA"/>
</dbReference>
<evidence type="ECO:0000313" key="2">
    <source>
        <dbReference type="EMBL" id="MDC8011088.1"/>
    </source>
</evidence>
<keyword evidence="3" id="KW-1185">Reference proteome</keyword>
<dbReference type="AlphaFoldDB" id="A0A9X3YHU9"/>
<comment type="cofactor">
    <cofactor evidence="1">
        <name>Fe(2+)</name>
        <dbReference type="ChEBI" id="CHEBI:29033"/>
    </cofactor>
</comment>
<protein>
    <submittedName>
        <fullName evidence="2">Phytanoyl-CoA dioxygenase family protein</fullName>
    </submittedName>
</protein>
<dbReference type="EMBL" id="JAOVZO020000001">
    <property type="protein sequence ID" value="MDC8011088.1"/>
    <property type="molecule type" value="Genomic_DNA"/>
</dbReference>
<proteinExistence type="predicted"/>
<comment type="caution">
    <text evidence="2">The sequence shown here is derived from an EMBL/GenBank/DDBJ whole genome shotgun (WGS) entry which is preliminary data.</text>
</comment>
<keyword evidence="2" id="KW-0223">Dioxygenase</keyword>
<dbReference type="GO" id="GO:0005506">
    <property type="term" value="F:iron ion binding"/>
    <property type="evidence" value="ECO:0007669"/>
    <property type="project" value="UniProtKB-ARBA"/>
</dbReference>
<evidence type="ECO:0000256" key="1">
    <source>
        <dbReference type="ARBA" id="ARBA00001954"/>
    </source>
</evidence>
<reference evidence="2" key="1">
    <citation type="submission" date="2023-02" db="EMBL/GenBank/DDBJ databases">
        <title>Tahibacter soli sp. nov. isolated from soil.</title>
        <authorList>
            <person name="Baek J.H."/>
            <person name="Lee J.K."/>
            <person name="Choi D.G."/>
            <person name="Jeon C.O."/>
        </authorList>
    </citation>
    <scope>NUCLEOTIDE SEQUENCE</scope>
    <source>
        <strain evidence="2">BL</strain>
    </source>
</reference>
<accession>A0A9X3YHU9</accession>
<dbReference type="PANTHER" id="PTHR20883:SF48">
    <property type="entry name" value="ECTOINE DIOXYGENASE"/>
    <property type="match status" value="1"/>
</dbReference>
<dbReference type="Proteomes" id="UP001139971">
    <property type="component" value="Unassembled WGS sequence"/>
</dbReference>
<evidence type="ECO:0000313" key="3">
    <source>
        <dbReference type="Proteomes" id="UP001139971"/>
    </source>
</evidence>
<gene>
    <name evidence="2" type="ORF">OD750_000850</name>
</gene>
<organism evidence="2 3">
    <name type="scientific">Tahibacter soli</name>
    <dbReference type="NCBI Taxonomy" id="2983605"/>
    <lineage>
        <taxon>Bacteria</taxon>
        <taxon>Pseudomonadati</taxon>
        <taxon>Pseudomonadota</taxon>
        <taxon>Gammaproteobacteria</taxon>
        <taxon>Lysobacterales</taxon>
        <taxon>Rhodanobacteraceae</taxon>
        <taxon>Tahibacter</taxon>
    </lineage>
</organism>
<name>A0A9X3YHU9_9GAMM</name>
<keyword evidence="2" id="KW-0560">Oxidoreductase</keyword>
<dbReference type="RefSeq" id="WP_263544506.1">
    <property type="nucleotide sequence ID" value="NZ_JAOVZO020000001.1"/>
</dbReference>
<dbReference type="Gene3D" id="2.60.120.620">
    <property type="entry name" value="q2cbj1_9rhob like domain"/>
    <property type="match status" value="1"/>
</dbReference>
<dbReference type="InterPro" id="IPR008775">
    <property type="entry name" value="Phytyl_CoA_dOase-like"/>
</dbReference>
<dbReference type="PANTHER" id="PTHR20883">
    <property type="entry name" value="PHYTANOYL-COA DIOXYGENASE DOMAIN CONTAINING 1"/>
    <property type="match status" value="1"/>
</dbReference>
<dbReference type="SUPFAM" id="SSF51197">
    <property type="entry name" value="Clavaminate synthase-like"/>
    <property type="match status" value="1"/>
</dbReference>
<sequence>MKFPAVSLDPPVDLRKIHVFRTENFPQSPNIPWLDRPDWAEQVDARVAAGTLTEEQAGWCRQWAEQGYLILPRFFDEELLDRAWSDYEAHIAAGQLMPLEDYALSVESPLPGRVLNPHFKVQGFDEILRHAGACDIVSLLLGAESMPFQTISGHKGSEQGAHSDSIHMTTYPQGYLVANWIAFEDIDPDSGPLQFYPGSHRLPYSYARECGISLDEGRVGYGAYHAKYEPHVQSVIRDNGLEQHFFHASKGDVLFWHANLLHGGSRIRSAELSRRALVCHYFAAGCLCYHDYTGTPSHLLKLPFLDREDFDADAYLRFHPDVAAAGADPYQHYVNHGYREGRRVR</sequence>